<reference evidence="2 3" key="1">
    <citation type="journal article" date="2024" name="Science">
        <title>Giant polyketide synthase enzymes in the biosynthesis of giant marine polyether toxins.</title>
        <authorList>
            <person name="Fallon T.R."/>
            <person name="Shende V.V."/>
            <person name="Wierzbicki I.H."/>
            <person name="Pendleton A.L."/>
            <person name="Watervoot N.F."/>
            <person name="Auber R.P."/>
            <person name="Gonzalez D.J."/>
            <person name="Wisecaver J.H."/>
            <person name="Moore B.S."/>
        </authorList>
    </citation>
    <scope>NUCLEOTIDE SEQUENCE [LARGE SCALE GENOMIC DNA]</scope>
    <source>
        <strain evidence="2 3">12B1</strain>
    </source>
</reference>
<name>A0AB34K8N3_PRYPA</name>
<feature type="compositionally biased region" description="Low complexity" evidence="1">
    <location>
        <begin position="155"/>
        <end position="167"/>
    </location>
</feature>
<dbReference type="AlphaFoldDB" id="A0AB34K8N3"/>
<dbReference type="SUPFAM" id="SSF49503">
    <property type="entry name" value="Cupredoxins"/>
    <property type="match status" value="1"/>
</dbReference>
<accession>A0AB34K8N3</accession>
<feature type="region of interest" description="Disordered" evidence="1">
    <location>
        <begin position="478"/>
        <end position="508"/>
    </location>
</feature>
<feature type="region of interest" description="Disordered" evidence="1">
    <location>
        <begin position="91"/>
        <end position="115"/>
    </location>
</feature>
<protein>
    <submittedName>
        <fullName evidence="2">Uncharacterized protein</fullName>
    </submittedName>
</protein>
<evidence type="ECO:0000313" key="3">
    <source>
        <dbReference type="Proteomes" id="UP001515480"/>
    </source>
</evidence>
<sequence>MSRAAVVAVGDHGFSPERLTISCATAVEFRATGSLNHLIVSDSFASPLLKPGDSWTLGGVRAVGVLQYHCEILRYMKGVLEVGEAAGGGSAAREEPAARAAEPPSSPACCGERRGSTPAARAEEAEGEAAVCRATRSGLSVELLATRYSALRSALSPGASDGASDGSASDEEAACHERARETHKREAARRVLHSRAGVKEAARRTESWARRPCTPLVGACASTPACVRPAEPAQVLAVGCEGCSPLEGRRAVESTAENERAEWEGVVETAGKKESVERVDERTRSERGVKREGGARWGEREGWVGAADDSAARVVHAADDEGRASFDMASDAVGRALAAAAAAAEGLRRAAPGAAPSSRPASACSRSVSIARTGGGLASLRLSSSCASLSPRAHRTGAMLKSASSQQLSGLTRTASMAALASNATVAGAIHPRRLRDAINASHGDAATRGSEYAHRLVVPPFSSLGNNWQLNEFKGQGKKLPPLASSPAVEVTTMPSSPYDPLASAAT</sequence>
<evidence type="ECO:0000256" key="1">
    <source>
        <dbReference type="SAM" id="MobiDB-lite"/>
    </source>
</evidence>
<keyword evidence="3" id="KW-1185">Reference proteome</keyword>
<evidence type="ECO:0000313" key="2">
    <source>
        <dbReference type="EMBL" id="KAL1530646.1"/>
    </source>
</evidence>
<dbReference type="Proteomes" id="UP001515480">
    <property type="component" value="Unassembled WGS sequence"/>
</dbReference>
<feature type="region of interest" description="Disordered" evidence="1">
    <location>
        <begin position="155"/>
        <end position="187"/>
    </location>
</feature>
<proteinExistence type="predicted"/>
<organism evidence="2 3">
    <name type="scientific">Prymnesium parvum</name>
    <name type="common">Toxic golden alga</name>
    <dbReference type="NCBI Taxonomy" id="97485"/>
    <lineage>
        <taxon>Eukaryota</taxon>
        <taxon>Haptista</taxon>
        <taxon>Haptophyta</taxon>
        <taxon>Prymnesiophyceae</taxon>
        <taxon>Prymnesiales</taxon>
        <taxon>Prymnesiaceae</taxon>
        <taxon>Prymnesium</taxon>
    </lineage>
</organism>
<gene>
    <name evidence="2" type="ORF">AB1Y20_001546</name>
</gene>
<comment type="caution">
    <text evidence="2">The sequence shown here is derived from an EMBL/GenBank/DDBJ whole genome shotgun (WGS) entry which is preliminary data.</text>
</comment>
<feature type="compositionally biased region" description="Basic and acidic residues" evidence="1">
    <location>
        <begin position="173"/>
        <end position="187"/>
    </location>
</feature>
<dbReference type="Gene3D" id="2.60.40.420">
    <property type="entry name" value="Cupredoxins - blue copper proteins"/>
    <property type="match status" value="1"/>
</dbReference>
<dbReference type="EMBL" id="JBGBPQ010000001">
    <property type="protein sequence ID" value="KAL1530646.1"/>
    <property type="molecule type" value="Genomic_DNA"/>
</dbReference>
<dbReference type="InterPro" id="IPR008972">
    <property type="entry name" value="Cupredoxin"/>
</dbReference>